<feature type="coiled-coil region" evidence="1">
    <location>
        <begin position="12"/>
        <end position="46"/>
    </location>
</feature>
<dbReference type="STRING" id="196109.A0A136IHX8"/>
<feature type="non-terminal residue" evidence="2">
    <location>
        <position position="51"/>
    </location>
</feature>
<dbReference type="EMBL" id="KQ964412">
    <property type="protein sequence ID" value="KXJ84586.1"/>
    <property type="molecule type" value="Genomic_DNA"/>
</dbReference>
<evidence type="ECO:0008006" key="4">
    <source>
        <dbReference type="Google" id="ProtNLM"/>
    </source>
</evidence>
<dbReference type="AlphaFoldDB" id="A0A136IHX8"/>
<organism evidence="2 3">
    <name type="scientific">Microdochium bolleyi</name>
    <dbReference type="NCBI Taxonomy" id="196109"/>
    <lineage>
        <taxon>Eukaryota</taxon>
        <taxon>Fungi</taxon>
        <taxon>Dikarya</taxon>
        <taxon>Ascomycota</taxon>
        <taxon>Pezizomycotina</taxon>
        <taxon>Sordariomycetes</taxon>
        <taxon>Xylariomycetidae</taxon>
        <taxon>Xylariales</taxon>
        <taxon>Microdochiaceae</taxon>
        <taxon>Microdochium</taxon>
    </lineage>
</organism>
<evidence type="ECO:0000256" key="1">
    <source>
        <dbReference type="SAM" id="Coils"/>
    </source>
</evidence>
<dbReference type="SUPFAM" id="SSF57959">
    <property type="entry name" value="Leucine zipper domain"/>
    <property type="match status" value="1"/>
</dbReference>
<dbReference type="Gene3D" id="1.20.5.170">
    <property type="match status" value="1"/>
</dbReference>
<evidence type="ECO:0000313" key="2">
    <source>
        <dbReference type="EMBL" id="KXJ84586.1"/>
    </source>
</evidence>
<keyword evidence="1" id="KW-0175">Coiled coil</keyword>
<dbReference type="GO" id="GO:0003700">
    <property type="term" value="F:DNA-binding transcription factor activity"/>
    <property type="evidence" value="ECO:0007669"/>
    <property type="project" value="InterPro"/>
</dbReference>
<reference evidence="3" key="1">
    <citation type="submission" date="2016-02" db="EMBL/GenBank/DDBJ databases">
        <title>Draft genome sequence of Microdochium bolleyi, a fungal endophyte of beachgrass.</title>
        <authorList>
            <consortium name="DOE Joint Genome Institute"/>
            <person name="David A.S."/>
            <person name="May G."/>
            <person name="Haridas S."/>
            <person name="Lim J."/>
            <person name="Wang M."/>
            <person name="Labutti K."/>
            <person name="Lipzen A."/>
            <person name="Barry K."/>
            <person name="Grigoriev I.V."/>
        </authorList>
    </citation>
    <scope>NUCLEOTIDE SEQUENCE [LARGE SCALE GENOMIC DNA]</scope>
    <source>
        <strain evidence="3">J235TASD1</strain>
    </source>
</reference>
<dbReference type="InterPro" id="IPR046347">
    <property type="entry name" value="bZIP_sf"/>
</dbReference>
<protein>
    <recommendedName>
        <fullName evidence="4">BZIP domain-containing protein</fullName>
    </recommendedName>
</protein>
<evidence type="ECO:0000313" key="3">
    <source>
        <dbReference type="Proteomes" id="UP000070501"/>
    </source>
</evidence>
<sequence>QRAFRQRKEDYVNTLKAKIATLEVALDATTQENELLKREFQRVSIENEVLR</sequence>
<name>A0A136IHX8_9PEZI</name>
<accession>A0A136IHX8</accession>
<gene>
    <name evidence="2" type="ORF">Micbo1qcDRAFT_102656</name>
</gene>
<keyword evidence="3" id="KW-1185">Reference proteome</keyword>
<proteinExistence type="predicted"/>
<dbReference type="InParanoid" id="A0A136IHX8"/>
<dbReference type="Proteomes" id="UP000070501">
    <property type="component" value="Unassembled WGS sequence"/>
</dbReference>
<feature type="non-terminal residue" evidence="2">
    <location>
        <position position="1"/>
    </location>
</feature>